<organism evidence="1">
    <name type="scientific">Schlesneria paludicola</name>
    <dbReference type="NCBI Taxonomy" id="360056"/>
    <lineage>
        <taxon>Bacteria</taxon>
        <taxon>Pseudomonadati</taxon>
        <taxon>Planctomycetota</taxon>
        <taxon>Planctomycetia</taxon>
        <taxon>Planctomycetales</taxon>
        <taxon>Planctomycetaceae</taxon>
        <taxon>Schlesneria</taxon>
    </lineage>
</organism>
<gene>
    <name evidence="1" type="ORF">ENQ76_17070</name>
</gene>
<comment type="caution">
    <text evidence="1">The sequence shown here is derived from an EMBL/GenBank/DDBJ whole genome shotgun (WGS) entry which is preliminary data.</text>
</comment>
<proteinExistence type="predicted"/>
<sequence length="109" mass="11936">MMDWLRHASRRCATIREAPQKKLDNGAKMVAIAKKEIQDVLSQVASWPAGDRIVLARKILETVVPGPQGLPRGLSAEEVIAQLNVPQPAPDDAACEHILEDELLRKHGG</sequence>
<protein>
    <submittedName>
        <fullName evidence="1">Uncharacterized protein</fullName>
    </submittedName>
</protein>
<dbReference type="AlphaFoldDB" id="A0A7C2NZL0"/>
<name>A0A7C2NZL0_9PLAN</name>
<dbReference type="EMBL" id="DSOK01000466">
    <property type="protein sequence ID" value="HEN17171.1"/>
    <property type="molecule type" value="Genomic_DNA"/>
</dbReference>
<reference evidence="1" key="1">
    <citation type="journal article" date="2020" name="mSystems">
        <title>Genome- and Community-Level Interaction Insights into Carbon Utilization and Element Cycling Functions of Hydrothermarchaeota in Hydrothermal Sediment.</title>
        <authorList>
            <person name="Zhou Z."/>
            <person name="Liu Y."/>
            <person name="Xu W."/>
            <person name="Pan J."/>
            <person name="Luo Z.H."/>
            <person name="Li M."/>
        </authorList>
    </citation>
    <scope>NUCLEOTIDE SEQUENCE [LARGE SCALE GENOMIC DNA]</scope>
    <source>
        <strain evidence="1">SpSt-339</strain>
    </source>
</reference>
<accession>A0A7C2NZL0</accession>
<evidence type="ECO:0000313" key="1">
    <source>
        <dbReference type="EMBL" id="HEN17171.1"/>
    </source>
</evidence>